<protein>
    <submittedName>
        <fullName evidence="1">Uncharacterized protein</fullName>
    </submittedName>
</protein>
<name>A0ACB8QUF9_9AGAM</name>
<proteinExistence type="predicted"/>
<gene>
    <name evidence="1" type="ORF">K488DRAFT_76642</name>
</gene>
<dbReference type="Proteomes" id="UP000814128">
    <property type="component" value="Unassembled WGS sequence"/>
</dbReference>
<sequence length="179" mass="20031">MSPFPALPGFYQTLFLHLEPVSTFIPVLMTHIYPGAAWFHYQLIPSDAPVPTFLDPRSTMAIWQLGNCYMLLSMLSSFVFRAVRDALPNNPVAQERILGASLFAMAVADVHEPLNSIVATFVGLPEDLRYSPHLWNSMTHGNITTVIVLLAGRIAWFMGIGRKRYYFGQPKDSTATKSK</sequence>
<comment type="caution">
    <text evidence="1">The sequence shown here is derived from an EMBL/GenBank/DDBJ whole genome shotgun (WGS) entry which is preliminary data.</text>
</comment>
<reference evidence="1" key="1">
    <citation type="submission" date="2021-02" db="EMBL/GenBank/DDBJ databases">
        <authorList>
            <consortium name="DOE Joint Genome Institute"/>
            <person name="Ahrendt S."/>
            <person name="Looney B.P."/>
            <person name="Miyauchi S."/>
            <person name="Morin E."/>
            <person name="Drula E."/>
            <person name="Courty P.E."/>
            <person name="Chicoki N."/>
            <person name="Fauchery L."/>
            <person name="Kohler A."/>
            <person name="Kuo A."/>
            <person name="Labutti K."/>
            <person name="Pangilinan J."/>
            <person name="Lipzen A."/>
            <person name="Riley R."/>
            <person name="Andreopoulos W."/>
            <person name="He G."/>
            <person name="Johnson J."/>
            <person name="Barry K.W."/>
            <person name="Grigoriev I.V."/>
            <person name="Nagy L."/>
            <person name="Hibbett D."/>
            <person name="Henrissat B."/>
            <person name="Matheny P.B."/>
            <person name="Labbe J."/>
            <person name="Martin F."/>
        </authorList>
    </citation>
    <scope>NUCLEOTIDE SEQUENCE</scope>
    <source>
        <strain evidence="1">EC-137</strain>
    </source>
</reference>
<dbReference type="EMBL" id="MU273485">
    <property type="protein sequence ID" value="KAI0035395.1"/>
    <property type="molecule type" value="Genomic_DNA"/>
</dbReference>
<accession>A0ACB8QUF9</accession>
<reference evidence="1" key="2">
    <citation type="journal article" date="2022" name="New Phytol.">
        <title>Evolutionary transition to the ectomycorrhizal habit in the genomes of a hyperdiverse lineage of mushroom-forming fungi.</title>
        <authorList>
            <person name="Looney B."/>
            <person name="Miyauchi S."/>
            <person name="Morin E."/>
            <person name="Drula E."/>
            <person name="Courty P.E."/>
            <person name="Kohler A."/>
            <person name="Kuo A."/>
            <person name="LaButti K."/>
            <person name="Pangilinan J."/>
            <person name="Lipzen A."/>
            <person name="Riley R."/>
            <person name="Andreopoulos W."/>
            <person name="He G."/>
            <person name="Johnson J."/>
            <person name="Nolan M."/>
            <person name="Tritt A."/>
            <person name="Barry K.W."/>
            <person name="Grigoriev I.V."/>
            <person name="Nagy L.G."/>
            <person name="Hibbett D."/>
            <person name="Henrissat B."/>
            <person name="Matheny P.B."/>
            <person name="Labbe J."/>
            <person name="Martin F.M."/>
        </authorList>
    </citation>
    <scope>NUCLEOTIDE SEQUENCE</scope>
    <source>
        <strain evidence="1">EC-137</strain>
    </source>
</reference>
<evidence type="ECO:0000313" key="2">
    <source>
        <dbReference type="Proteomes" id="UP000814128"/>
    </source>
</evidence>
<organism evidence="1 2">
    <name type="scientific">Vararia minispora EC-137</name>
    <dbReference type="NCBI Taxonomy" id="1314806"/>
    <lineage>
        <taxon>Eukaryota</taxon>
        <taxon>Fungi</taxon>
        <taxon>Dikarya</taxon>
        <taxon>Basidiomycota</taxon>
        <taxon>Agaricomycotina</taxon>
        <taxon>Agaricomycetes</taxon>
        <taxon>Russulales</taxon>
        <taxon>Lachnocladiaceae</taxon>
        <taxon>Vararia</taxon>
    </lineage>
</organism>
<evidence type="ECO:0000313" key="1">
    <source>
        <dbReference type="EMBL" id="KAI0035395.1"/>
    </source>
</evidence>
<keyword evidence="2" id="KW-1185">Reference proteome</keyword>